<evidence type="ECO:0000256" key="1">
    <source>
        <dbReference type="ARBA" id="ARBA00004651"/>
    </source>
</evidence>
<comment type="subunit">
    <text evidence="9">Homodimer. Interacts with EssB.</text>
</comment>
<evidence type="ECO:0000256" key="7">
    <source>
        <dbReference type="ARBA" id="ARBA00023026"/>
    </source>
</evidence>
<evidence type="ECO:0000256" key="11">
    <source>
        <dbReference type="SAM" id="Phobius"/>
    </source>
</evidence>
<comment type="similarity">
    <text evidence="2">Belongs to the EsaA family.</text>
</comment>
<evidence type="ECO:0000256" key="8">
    <source>
        <dbReference type="ARBA" id="ARBA00023136"/>
    </source>
</evidence>
<dbReference type="RefSeq" id="WP_207106779.1">
    <property type="nucleotide sequence ID" value="NZ_JAFLVR010000004.1"/>
</dbReference>
<gene>
    <name evidence="12" type="primary">esaA</name>
    <name evidence="12" type="ORF">JZO85_01725</name>
</gene>
<keyword evidence="4" id="KW-1003">Cell membrane</keyword>
<dbReference type="Gene3D" id="3.40.1710.10">
    <property type="entry name" value="abc type-2 transporter like domain"/>
    <property type="match status" value="1"/>
</dbReference>
<evidence type="ECO:0000256" key="9">
    <source>
        <dbReference type="ARBA" id="ARBA00046722"/>
    </source>
</evidence>
<keyword evidence="10" id="KW-0175">Coiled coil</keyword>
<evidence type="ECO:0000256" key="3">
    <source>
        <dbReference type="ARBA" id="ARBA00020819"/>
    </source>
</evidence>
<sequence length="1124" mass="124739">MQKKRQNRYSLLGITIGGILLVAVLLFFGLKDDNLRKAAEDQTSQVTYALVNEDKGAKFDNRQYILGRDFVTLINNDLDHNWQTTTRSVADSGISNGQFDAVIYIPQNFSERLLDLKSIAPDQAVIDYQVSEGQNELTNQAVQMKVDSILKEFNQRIVQMYFSSIIGNLSEAQRNVNTIVQGDKETHTELAANIQSPFKDLPDGFSSVLDVSSILDADNKRFIAEQKGFVDSVNQLLDSNNEGLNSSSDSVEKNKETVDQFTEDVNKKIEEAIEQFNEQVELQKQQLETQWENDLTNYQGQFAGLNHSLMQQMNNFYQTDSDSSKTSGVLADFYGQAASFKENQEERKAEIKAEIAQLDEQVESLKVLQKTIADTYYADGEKTPDNATDEDVKKAILKMADLSASQNSSKLKDQYLHVLNDKINMLNRGELEALLDLLANEGKITASQAEQYKWELEIIGRYASDYGVAFNSGPTFTYLSNSDMPHINPVDIVQSQTFVIQPNGTTTLDLDSGSNVEIKDVAVLAAQIEATLDSQLGAYDYDAAVTATSSKRLTITTALKPGGTPPVNLPKQIGVTVQPTIQWTLSDIELKDSFVNLLYSWRVNGSEQVSGYYASFVDKKSPLINDLPHILAQFEALGSCAQQIMTLFADPSQQSSVASYVATINDPANLGLKLEDFATSESIYHSYDNITEDAKKNLIQNSLVKEYKAAGDKLYRQTEDQINALLQTIGTETNAANEKNTLYSTLHFMMEPEMLNKEAQKLNQWFAEANKQIAATYGSWKEADKVQAESIINDENPHPESGDTKPIAESTASIVDSMKQLVETAKQSADSTSKSAAEVEDVGSKIEDLTKTTKEVHGNANKVLNNLDKVVKDANEKDTTNDIYSKNFDKVLANTRQGGADNQKVFNFLASPMNTLGEFGENRTISVIPYYLTFIGTLVAIFIGYALSSSLFERQLRQHDFFVTQSRIWENTPNALRTLIISVIIAGFVSVLTASMITVKSTGSWLSYTFLVFLMCLLFATAGARQFRKASLFVVGLLFGFYLMMTPLLGMTTTPGSLVRIIFRLSPLQNIENGYSALINGVSIGWLTYLSLILFVVVALGMNFLVNIQKDALGEPLGQVIDHE</sequence>
<dbReference type="PANTHER" id="PTHR43077:SF10">
    <property type="entry name" value="TRANSPORT PERMEASE PROTEIN"/>
    <property type="match status" value="1"/>
</dbReference>
<feature type="transmembrane region" description="Helical" evidence="11">
    <location>
        <begin position="1031"/>
        <end position="1050"/>
    </location>
</feature>
<accession>A0ABS3HCM2</accession>
<feature type="transmembrane region" description="Helical" evidence="11">
    <location>
        <begin position="1086"/>
        <end position="1106"/>
    </location>
</feature>
<proteinExistence type="inferred from homology"/>
<evidence type="ECO:0000256" key="4">
    <source>
        <dbReference type="ARBA" id="ARBA00022475"/>
    </source>
</evidence>
<dbReference type="EMBL" id="JAFLVR010000004">
    <property type="protein sequence ID" value="MBO0450968.1"/>
    <property type="molecule type" value="Genomic_DNA"/>
</dbReference>
<reference evidence="12 13" key="1">
    <citation type="submission" date="2021-03" db="EMBL/GenBank/DDBJ databases">
        <title>Enterococcal diversity collection.</title>
        <authorList>
            <person name="Gilmore M.S."/>
            <person name="Schwartzman J."/>
            <person name="Van Tyne D."/>
            <person name="Martin M."/>
            <person name="Earl A.M."/>
            <person name="Manson A.L."/>
            <person name="Straub T."/>
            <person name="Salamzade R."/>
            <person name="Saavedra J."/>
            <person name="Lebreton F."/>
            <person name="Prichula J."/>
            <person name="Schaufler K."/>
            <person name="Gaca A."/>
            <person name="Sgardioli B."/>
            <person name="Wagenaar J."/>
            <person name="Strong T."/>
        </authorList>
    </citation>
    <scope>NUCLEOTIDE SEQUENCE [LARGE SCALE GENOMIC DNA]</scope>
    <source>
        <strain evidence="12 13">MJM16</strain>
    </source>
</reference>
<keyword evidence="5 11" id="KW-0812">Transmembrane</keyword>
<feature type="transmembrane region" description="Helical" evidence="11">
    <location>
        <begin position="975"/>
        <end position="999"/>
    </location>
</feature>
<feature type="transmembrane region" description="Helical" evidence="11">
    <location>
        <begin position="9"/>
        <end position="30"/>
    </location>
</feature>
<comment type="caution">
    <text evidence="12">The sequence shown here is derived from an EMBL/GenBank/DDBJ whole genome shotgun (WGS) entry which is preliminary data.</text>
</comment>
<keyword evidence="7" id="KW-0843">Virulence</keyword>
<keyword evidence="6 11" id="KW-1133">Transmembrane helix</keyword>
<dbReference type="Proteomes" id="UP000664495">
    <property type="component" value="Unassembled WGS sequence"/>
</dbReference>
<evidence type="ECO:0000313" key="12">
    <source>
        <dbReference type="EMBL" id="MBO0450968.1"/>
    </source>
</evidence>
<dbReference type="NCBIfam" id="TIGR03929">
    <property type="entry name" value="T7_esaA_Nterm"/>
    <property type="match status" value="1"/>
</dbReference>
<keyword evidence="8 11" id="KW-0472">Membrane</keyword>
<evidence type="ECO:0000256" key="2">
    <source>
        <dbReference type="ARBA" id="ARBA00008338"/>
    </source>
</evidence>
<evidence type="ECO:0000313" key="13">
    <source>
        <dbReference type="Proteomes" id="UP000664495"/>
    </source>
</evidence>
<evidence type="ECO:0000256" key="6">
    <source>
        <dbReference type="ARBA" id="ARBA00022989"/>
    </source>
</evidence>
<feature type="transmembrane region" description="Helical" evidence="11">
    <location>
        <begin position="1005"/>
        <end position="1024"/>
    </location>
</feature>
<evidence type="ECO:0000256" key="5">
    <source>
        <dbReference type="ARBA" id="ARBA00022692"/>
    </source>
</evidence>
<protein>
    <recommendedName>
        <fullName evidence="3">Type VII secretion system accessory factor EsaA</fullName>
    </recommendedName>
</protein>
<dbReference type="InterPro" id="IPR023838">
    <property type="entry name" value="T7SS_EsaA"/>
</dbReference>
<feature type="coiled-coil region" evidence="10">
    <location>
        <begin position="341"/>
        <end position="368"/>
    </location>
</feature>
<dbReference type="PANTHER" id="PTHR43077">
    <property type="entry name" value="TRANSPORT PERMEASE YVFS-RELATED"/>
    <property type="match status" value="1"/>
</dbReference>
<organism evidence="12 13">
    <name type="scientific">Candidatus Enterococcus murrayae</name>
    <dbReference type="NCBI Taxonomy" id="2815321"/>
    <lineage>
        <taxon>Bacteria</taxon>
        <taxon>Bacillati</taxon>
        <taxon>Bacillota</taxon>
        <taxon>Bacilli</taxon>
        <taxon>Lactobacillales</taxon>
        <taxon>Enterococcaceae</taxon>
        <taxon>Enterococcus</taxon>
    </lineage>
</organism>
<keyword evidence="13" id="KW-1185">Reference proteome</keyword>
<feature type="transmembrane region" description="Helical" evidence="11">
    <location>
        <begin position="928"/>
        <end position="947"/>
    </location>
</feature>
<name>A0ABS3HCM2_9ENTE</name>
<evidence type="ECO:0000256" key="10">
    <source>
        <dbReference type="SAM" id="Coils"/>
    </source>
</evidence>
<comment type="subcellular location">
    <subcellularLocation>
        <location evidence="1">Cell membrane</location>
        <topology evidence="1">Multi-pass membrane protein</topology>
    </subcellularLocation>
</comment>
<dbReference type="InterPro" id="IPR051328">
    <property type="entry name" value="T7SS_ABC-Transporter"/>
</dbReference>